<dbReference type="SUPFAM" id="SSF103473">
    <property type="entry name" value="MFS general substrate transporter"/>
    <property type="match status" value="1"/>
</dbReference>
<proteinExistence type="predicted"/>
<evidence type="ECO:0000313" key="4">
    <source>
        <dbReference type="Proteomes" id="UP000192257"/>
    </source>
</evidence>
<keyword evidence="2" id="KW-0812">Transmembrane</keyword>
<feature type="transmembrane region" description="Helical" evidence="2">
    <location>
        <begin position="195"/>
        <end position="215"/>
    </location>
</feature>
<organism evidence="3 4">
    <name type="scientific">Trypanosoma theileri</name>
    <dbReference type="NCBI Taxonomy" id="67003"/>
    <lineage>
        <taxon>Eukaryota</taxon>
        <taxon>Discoba</taxon>
        <taxon>Euglenozoa</taxon>
        <taxon>Kinetoplastea</taxon>
        <taxon>Metakinetoplastina</taxon>
        <taxon>Trypanosomatida</taxon>
        <taxon>Trypanosomatidae</taxon>
        <taxon>Trypanosoma</taxon>
    </lineage>
</organism>
<protein>
    <submittedName>
        <fullName evidence="3">Putative retrotransposon hot spot (RHS) protein</fullName>
    </submittedName>
</protein>
<feature type="transmembrane region" description="Helical" evidence="2">
    <location>
        <begin position="37"/>
        <end position="60"/>
    </location>
</feature>
<dbReference type="GeneID" id="39985765"/>
<dbReference type="RefSeq" id="XP_028882541.1">
    <property type="nucleotide sequence ID" value="XM_029025985.1"/>
</dbReference>
<feature type="transmembrane region" description="Helical" evidence="2">
    <location>
        <begin position="277"/>
        <end position="296"/>
    </location>
</feature>
<feature type="transmembrane region" description="Helical" evidence="2">
    <location>
        <begin position="164"/>
        <end position="183"/>
    </location>
</feature>
<dbReference type="InterPro" id="IPR036259">
    <property type="entry name" value="MFS_trans_sf"/>
</dbReference>
<feature type="transmembrane region" description="Helical" evidence="2">
    <location>
        <begin position="330"/>
        <end position="356"/>
    </location>
</feature>
<gene>
    <name evidence="3" type="ORF">TM35_000161130</name>
</gene>
<evidence type="ECO:0000256" key="2">
    <source>
        <dbReference type="SAM" id="Phobius"/>
    </source>
</evidence>
<feature type="transmembrane region" description="Helical" evidence="2">
    <location>
        <begin position="104"/>
        <end position="122"/>
    </location>
</feature>
<feature type="transmembrane region" description="Helical" evidence="2">
    <location>
        <begin position="402"/>
        <end position="435"/>
    </location>
</feature>
<sequence length="469" mass="52004">MIVTSRKTTSHTKKKAKSLKNTQDPKSLKNITTWRTYTGLVLTFVTCIDTIVTVSSLPVISSHIDAVPLSLSTMLLGQSLFYFFQLYSTFVAERFARFSNGMTAYAMTLAATSMSTLVMATALREGSIFLFILTRLLNGLFRHTILLGAFAFHELPATCKSYDMKKFTTFSLIIAVLLGGFLGDYGPGPASTVDILAAVEFCTAIVVGVLSLTLVRKPKVFPAVQTVGAYKEWLFKQSYRDCIVFIPLCLTLFCASMGQCLYPFIDRRGFHLRYSIIGIHMAIVFFIQTTVAPLFLERYSGKNRLLIYISAVLLAFVSWVSNLISDNGIGFYLIVTLLCTDLSASLLEFSFTATALNSFRPSERVFAQKLARHIKQTIKQWSPVVLISSEQIFAERKDGTRIAMFPLAFGIVVFALTNRISLSLIATIVICVVLVSSPPVDDAKMWSDTIITIQSILRFPLTGNFGFAS</sequence>
<feature type="transmembrane region" description="Helical" evidence="2">
    <location>
        <begin position="305"/>
        <end position="324"/>
    </location>
</feature>
<feature type="transmembrane region" description="Helical" evidence="2">
    <location>
        <begin position="66"/>
        <end position="84"/>
    </location>
</feature>
<feature type="transmembrane region" description="Helical" evidence="2">
    <location>
        <begin position="242"/>
        <end position="265"/>
    </location>
</feature>
<dbReference type="OrthoDB" id="245812at2759"/>
<evidence type="ECO:0000256" key="1">
    <source>
        <dbReference type="SAM" id="MobiDB-lite"/>
    </source>
</evidence>
<dbReference type="VEuPathDB" id="TriTrypDB:TM35_000161130"/>
<keyword evidence="2" id="KW-0472">Membrane</keyword>
<feature type="region of interest" description="Disordered" evidence="1">
    <location>
        <begin position="1"/>
        <end position="21"/>
    </location>
</feature>
<name>A0A1X0NUV1_9TRYP</name>
<keyword evidence="4" id="KW-1185">Reference proteome</keyword>
<dbReference type="AlphaFoldDB" id="A0A1X0NUV1"/>
<feature type="transmembrane region" description="Helical" evidence="2">
    <location>
        <begin position="128"/>
        <end position="152"/>
    </location>
</feature>
<feature type="compositionally biased region" description="Basic residues" evidence="1">
    <location>
        <begin position="8"/>
        <end position="18"/>
    </location>
</feature>
<dbReference type="EMBL" id="NBCO01000016">
    <property type="protein sequence ID" value="ORC88475.1"/>
    <property type="molecule type" value="Genomic_DNA"/>
</dbReference>
<dbReference type="Proteomes" id="UP000192257">
    <property type="component" value="Unassembled WGS sequence"/>
</dbReference>
<keyword evidence="2" id="KW-1133">Transmembrane helix</keyword>
<evidence type="ECO:0000313" key="3">
    <source>
        <dbReference type="EMBL" id="ORC88475.1"/>
    </source>
</evidence>
<reference evidence="3 4" key="1">
    <citation type="submission" date="2017-03" db="EMBL/GenBank/DDBJ databases">
        <title>An alternative strategy for trypanosome survival in the mammalian bloodstream revealed through genome and transcriptome analysis of the ubiquitous bovine parasite Trypanosoma (Megatrypanum) theileri.</title>
        <authorList>
            <person name="Kelly S."/>
            <person name="Ivens A."/>
            <person name="Mott A."/>
            <person name="O'Neill E."/>
            <person name="Emms D."/>
            <person name="Macleod O."/>
            <person name="Voorheis P."/>
            <person name="Matthews J."/>
            <person name="Matthews K."/>
            <person name="Carrington M."/>
        </authorList>
    </citation>
    <scope>NUCLEOTIDE SEQUENCE [LARGE SCALE GENOMIC DNA]</scope>
    <source>
        <strain evidence="3">Edinburgh</strain>
    </source>
</reference>
<accession>A0A1X0NUV1</accession>
<comment type="caution">
    <text evidence="3">The sequence shown here is derived from an EMBL/GenBank/DDBJ whole genome shotgun (WGS) entry which is preliminary data.</text>
</comment>